<gene>
    <name evidence="2" type="ORF">BXY39_0038</name>
</gene>
<accession>A0A3M0CW46</accession>
<dbReference type="Pfam" id="PF03435">
    <property type="entry name" value="Sacchrp_dh_NADP"/>
    <property type="match status" value="1"/>
</dbReference>
<sequence length="351" mass="36619">MKKPILLYGATGYTGRLIARTAKTRGVTLRLAGRNAEKLRVLSQETGFDWTAFPVSDGATISRALEASALLLSAAGPFSATAAPLMDACIAAGISYLDITGEIDVFETAAGRDAPARQAGITIMPGVGFDVVPSDCLAKHISDRVKTPVRLVLGVKGLGMPSRGTGKTAVETLKTGVRIRKNGVLTTVRPGSLVRDLDYGLGDGAERHVAVPWGDVSTAFRSTGIGDIEVYFPATGPVMALARLGHWLGPLPGLPPVQRFLKAQIDKRPEGPGAEALAVDNATLMALVTDADGTVVKSRLETPNGYTLTADASLKATAAILQNPVPGYQTPATAFGGGFLDQLEGCRLTDL</sequence>
<dbReference type="PANTHER" id="PTHR43781:SF1">
    <property type="entry name" value="SACCHAROPINE DEHYDROGENASE"/>
    <property type="match status" value="1"/>
</dbReference>
<dbReference type="PANTHER" id="PTHR43781">
    <property type="entry name" value="SACCHAROPINE DEHYDROGENASE"/>
    <property type="match status" value="1"/>
</dbReference>
<evidence type="ECO:0000259" key="1">
    <source>
        <dbReference type="Pfam" id="PF03435"/>
    </source>
</evidence>
<reference evidence="2 3" key="1">
    <citation type="submission" date="2018-10" db="EMBL/GenBank/DDBJ databases">
        <title>Genomic Encyclopedia of Archaeal and Bacterial Type Strains, Phase II (KMG-II): from individual species to whole genera.</title>
        <authorList>
            <person name="Goeker M."/>
        </authorList>
    </citation>
    <scope>NUCLEOTIDE SEQUENCE [LARGE SCALE GENOMIC DNA]</scope>
    <source>
        <strain evidence="2 3">DSM 25217</strain>
    </source>
</reference>
<dbReference type="InterPro" id="IPR036291">
    <property type="entry name" value="NAD(P)-bd_dom_sf"/>
</dbReference>
<dbReference type="InterPro" id="IPR005097">
    <property type="entry name" value="Sacchrp_dh_NADP-bd"/>
</dbReference>
<dbReference type="SUPFAM" id="SSF51735">
    <property type="entry name" value="NAD(P)-binding Rossmann-fold domains"/>
    <property type="match status" value="1"/>
</dbReference>
<organism evidence="2 3">
    <name type="scientific">Eilatimonas milleporae</name>
    <dbReference type="NCBI Taxonomy" id="911205"/>
    <lineage>
        <taxon>Bacteria</taxon>
        <taxon>Pseudomonadati</taxon>
        <taxon>Pseudomonadota</taxon>
        <taxon>Alphaproteobacteria</taxon>
        <taxon>Kordiimonadales</taxon>
        <taxon>Kordiimonadaceae</taxon>
        <taxon>Eilatimonas</taxon>
    </lineage>
</organism>
<proteinExistence type="predicted"/>
<dbReference type="Gene3D" id="3.40.50.720">
    <property type="entry name" value="NAD(P)-binding Rossmann-like Domain"/>
    <property type="match status" value="1"/>
</dbReference>
<dbReference type="Proteomes" id="UP000271227">
    <property type="component" value="Unassembled WGS sequence"/>
</dbReference>
<dbReference type="OrthoDB" id="4420885at2"/>
<evidence type="ECO:0000313" key="2">
    <source>
        <dbReference type="EMBL" id="RMB13045.1"/>
    </source>
</evidence>
<dbReference type="EMBL" id="REFR01000001">
    <property type="protein sequence ID" value="RMB13045.1"/>
    <property type="molecule type" value="Genomic_DNA"/>
</dbReference>
<protein>
    <submittedName>
        <fullName evidence="2">Short subunit dehydrogenase-like uncharacterized protein</fullName>
    </submittedName>
</protein>
<evidence type="ECO:0000313" key="3">
    <source>
        <dbReference type="Proteomes" id="UP000271227"/>
    </source>
</evidence>
<dbReference type="InParanoid" id="A0A3M0CW46"/>
<feature type="domain" description="Saccharopine dehydrogenase NADP binding" evidence="1">
    <location>
        <begin position="5"/>
        <end position="124"/>
    </location>
</feature>
<dbReference type="AlphaFoldDB" id="A0A3M0CW46"/>
<dbReference type="RefSeq" id="WP_121936829.1">
    <property type="nucleotide sequence ID" value="NZ_REFR01000001.1"/>
</dbReference>
<keyword evidence="3" id="KW-1185">Reference proteome</keyword>
<comment type="caution">
    <text evidence="2">The sequence shown here is derived from an EMBL/GenBank/DDBJ whole genome shotgun (WGS) entry which is preliminary data.</text>
</comment>
<name>A0A3M0CW46_9PROT</name>